<dbReference type="EMBL" id="JBHRXV010000004">
    <property type="protein sequence ID" value="MFC3712299.1"/>
    <property type="molecule type" value="Genomic_DNA"/>
</dbReference>
<dbReference type="Gene3D" id="3.40.50.2300">
    <property type="match status" value="1"/>
</dbReference>
<dbReference type="SMART" id="SM00448">
    <property type="entry name" value="REC"/>
    <property type="match status" value="1"/>
</dbReference>
<evidence type="ECO:0000313" key="5">
    <source>
        <dbReference type="Proteomes" id="UP001595615"/>
    </source>
</evidence>
<dbReference type="PROSITE" id="PS50110">
    <property type="entry name" value="RESPONSE_REGULATORY"/>
    <property type="match status" value="1"/>
</dbReference>
<name>A0ABV7XAH1_9SPHN</name>
<protein>
    <submittedName>
        <fullName evidence="4">Response regulator transcription factor</fullName>
    </submittedName>
</protein>
<sequence length="119" mass="12467">MPQVSIIDDDDSLRGALVSLVKSFGYGAQGFDSAEQFLAAGGAAGFDCIVTDIHMPGLSGIELKQQLSADHDSTPVIMITARSEPALRERAKDSGALCLLTKPFEASELIACIEQALAA</sequence>
<evidence type="ECO:0000259" key="3">
    <source>
        <dbReference type="PROSITE" id="PS50110"/>
    </source>
</evidence>
<gene>
    <name evidence="4" type="ORF">ACFOMD_06945</name>
</gene>
<dbReference type="InterPro" id="IPR011006">
    <property type="entry name" value="CheY-like_superfamily"/>
</dbReference>
<keyword evidence="1 2" id="KW-0597">Phosphoprotein</keyword>
<dbReference type="Proteomes" id="UP001595615">
    <property type="component" value="Unassembled WGS sequence"/>
</dbReference>
<organism evidence="4 5">
    <name type="scientific">Sphingoaurantiacus capsulatus</name>
    <dbReference type="NCBI Taxonomy" id="1771310"/>
    <lineage>
        <taxon>Bacteria</taxon>
        <taxon>Pseudomonadati</taxon>
        <taxon>Pseudomonadota</taxon>
        <taxon>Alphaproteobacteria</taxon>
        <taxon>Sphingomonadales</taxon>
        <taxon>Sphingosinicellaceae</taxon>
        <taxon>Sphingoaurantiacus</taxon>
    </lineage>
</organism>
<accession>A0ABV7XAH1</accession>
<feature type="domain" description="Response regulatory" evidence="3">
    <location>
        <begin position="3"/>
        <end position="117"/>
    </location>
</feature>
<dbReference type="RefSeq" id="WP_380858896.1">
    <property type="nucleotide sequence ID" value="NZ_JBHRXV010000004.1"/>
</dbReference>
<dbReference type="SUPFAM" id="SSF52172">
    <property type="entry name" value="CheY-like"/>
    <property type="match status" value="1"/>
</dbReference>
<comment type="caution">
    <text evidence="4">The sequence shown here is derived from an EMBL/GenBank/DDBJ whole genome shotgun (WGS) entry which is preliminary data.</text>
</comment>
<dbReference type="InterPro" id="IPR050595">
    <property type="entry name" value="Bact_response_regulator"/>
</dbReference>
<evidence type="ECO:0000256" key="2">
    <source>
        <dbReference type="PROSITE-ProRule" id="PRU00169"/>
    </source>
</evidence>
<dbReference type="Pfam" id="PF00072">
    <property type="entry name" value="Response_reg"/>
    <property type="match status" value="1"/>
</dbReference>
<keyword evidence="5" id="KW-1185">Reference proteome</keyword>
<dbReference type="PANTHER" id="PTHR44591">
    <property type="entry name" value="STRESS RESPONSE REGULATOR PROTEIN 1"/>
    <property type="match status" value="1"/>
</dbReference>
<reference evidence="5" key="1">
    <citation type="journal article" date="2019" name="Int. J. Syst. Evol. Microbiol.">
        <title>The Global Catalogue of Microorganisms (GCM) 10K type strain sequencing project: providing services to taxonomists for standard genome sequencing and annotation.</title>
        <authorList>
            <consortium name="The Broad Institute Genomics Platform"/>
            <consortium name="The Broad Institute Genome Sequencing Center for Infectious Disease"/>
            <person name="Wu L."/>
            <person name="Ma J."/>
        </authorList>
    </citation>
    <scope>NUCLEOTIDE SEQUENCE [LARGE SCALE GENOMIC DNA]</scope>
    <source>
        <strain evidence="5">KCTC 42644</strain>
    </source>
</reference>
<proteinExistence type="predicted"/>
<evidence type="ECO:0000313" key="4">
    <source>
        <dbReference type="EMBL" id="MFC3712299.1"/>
    </source>
</evidence>
<feature type="modified residue" description="4-aspartylphosphate" evidence="2">
    <location>
        <position position="52"/>
    </location>
</feature>
<dbReference type="PANTHER" id="PTHR44591:SF25">
    <property type="entry name" value="CHEMOTAXIS TWO-COMPONENT RESPONSE REGULATOR"/>
    <property type="match status" value="1"/>
</dbReference>
<dbReference type="InterPro" id="IPR001789">
    <property type="entry name" value="Sig_transdc_resp-reg_receiver"/>
</dbReference>
<evidence type="ECO:0000256" key="1">
    <source>
        <dbReference type="ARBA" id="ARBA00022553"/>
    </source>
</evidence>